<evidence type="ECO:0000259" key="1">
    <source>
        <dbReference type="Pfam" id="PF00425"/>
    </source>
</evidence>
<dbReference type="PANTHER" id="PTHR11236">
    <property type="entry name" value="AMINOBENZOATE/ANTHRANILATE SYNTHASE"/>
    <property type="match status" value="1"/>
</dbReference>
<gene>
    <name evidence="2" type="ORF">D9O36_15130</name>
</gene>
<dbReference type="InterPro" id="IPR019999">
    <property type="entry name" value="Anth_synth_I-like"/>
</dbReference>
<accession>A0A7X2ZVM1</accession>
<dbReference type="Proteomes" id="UP000540519">
    <property type="component" value="Unassembled WGS sequence"/>
</dbReference>
<evidence type="ECO:0000313" key="3">
    <source>
        <dbReference type="Proteomes" id="UP000540519"/>
    </source>
</evidence>
<comment type="caution">
    <text evidence="2">The sequence shown here is derived from an EMBL/GenBank/DDBJ whole genome shotgun (WGS) entry which is preliminary data.</text>
</comment>
<evidence type="ECO:0000313" key="2">
    <source>
        <dbReference type="EMBL" id="MUH37184.1"/>
    </source>
</evidence>
<dbReference type="EMBL" id="RCNR01000033">
    <property type="protein sequence ID" value="MUH37184.1"/>
    <property type="molecule type" value="Genomic_DNA"/>
</dbReference>
<dbReference type="InterPro" id="IPR015890">
    <property type="entry name" value="Chorismate_C"/>
</dbReference>
<dbReference type="Gene3D" id="3.60.120.10">
    <property type="entry name" value="Anthranilate synthase"/>
    <property type="match status" value="1"/>
</dbReference>
<dbReference type="PANTHER" id="PTHR11236:SF9">
    <property type="entry name" value="ANTHRANILATE SYNTHASE COMPONENT 1"/>
    <property type="match status" value="1"/>
</dbReference>
<sequence>MRISASFTVSDIGTFKEKLLLWSQQFEEIVWLEGNGHANAYSSFDALLAVDALTTIKTDSYQAFEKLREFQGQAKDYIFGYLSYDLKNDVERLSSKNYDGLDFAELFFFQPKKIIKITGDTVVFEYLMMVDDEIQSDFDSISGGASEIESVTVTENIKIKLRVFKDEYYRQVRKMLSHIHRGDIYEANFCQEFYAEDTQISPYKTYQKLNKISEAPFASFLRVYDNYLISASPERYLRKEGGKLISQPIKGTSKRAEQPEEDDKLVNALKTDPKERAENIMIVDLVRNDLSKSALKGSVVVEELCEVYTFQQVHQMISTVVAQVPLVANPVDVIKESFPMGSMTGAPKVSAMKIIEELEAFKRGLYSGAVGYFTPDGDFDFNVVIRSILYNATKKYVSYSVGGAITAKAVPEKEYEECLLKAKAMREVLEG</sequence>
<dbReference type="OrthoDB" id="9803598at2"/>
<dbReference type="SUPFAM" id="SSF56322">
    <property type="entry name" value="ADC synthase"/>
    <property type="match status" value="1"/>
</dbReference>
<dbReference type="AlphaFoldDB" id="A0A7X2ZVM1"/>
<dbReference type="PRINTS" id="PR00095">
    <property type="entry name" value="ANTSNTHASEI"/>
</dbReference>
<feature type="domain" description="Chorismate-utilising enzyme C-terminal" evidence="1">
    <location>
        <begin position="165"/>
        <end position="421"/>
    </location>
</feature>
<protein>
    <submittedName>
        <fullName evidence="2">Anthranilate synthase component I family protein</fullName>
    </submittedName>
</protein>
<dbReference type="InterPro" id="IPR005801">
    <property type="entry name" value="ADC_synthase"/>
</dbReference>
<dbReference type="Pfam" id="PF00425">
    <property type="entry name" value="Chorismate_bind"/>
    <property type="match status" value="1"/>
</dbReference>
<dbReference type="RefSeq" id="WP_155600547.1">
    <property type="nucleotide sequence ID" value="NZ_RCNR01000033.1"/>
</dbReference>
<name>A0A7X2ZVM1_9FLAO</name>
<reference evidence="2 3" key="1">
    <citation type="journal article" date="2019" name="Mar. Drugs">
        <title>Comparative Genomics and CAZyme Genome Repertoires of Marine Zobellia amurskyensis KMM 3526(T) and Zobellia laminariae KMM 3676(T).</title>
        <authorList>
            <person name="Chernysheva N."/>
            <person name="Bystritskaya E."/>
            <person name="Stenkova A."/>
            <person name="Golovkin I."/>
            <person name="Nedashkovskaya O."/>
            <person name="Isaeva M."/>
        </authorList>
    </citation>
    <scope>NUCLEOTIDE SEQUENCE [LARGE SCALE GENOMIC DNA]</scope>
    <source>
        <strain evidence="2 3">KMM 3526</strain>
    </source>
</reference>
<keyword evidence="3" id="KW-1185">Reference proteome</keyword>
<proteinExistence type="predicted"/>
<dbReference type="GO" id="GO:0000162">
    <property type="term" value="P:L-tryptophan biosynthetic process"/>
    <property type="evidence" value="ECO:0007669"/>
    <property type="project" value="TreeGrafter"/>
</dbReference>
<organism evidence="2 3">
    <name type="scientific">Zobellia amurskyensis</name>
    <dbReference type="NCBI Taxonomy" id="248905"/>
    <lineage>
        <taxon>Bacteria</taxon>
        <taxon>Pseudomonadati</taxon>
        <taxon>Bacteroidota</taxon>
        <taxon>Flavobacteriia</taxon>
        <taxon>Flavobacteriales</taxon>
        <taxon>Flavobacteriaceae</taxon>
        <taxon>Zobellia</taxon>
    </lineage>
</organism>